<evidence type="ECO:0000313" key="2">
    <source>
        <dbReference type="Proteomes" id="UP000558113"/>
    </source>
</evidence>
<accession>A0A7X4YMC9</accession>
<dbReference type="OrthoDB" id="2678373at2"/>
<comment type="caution">
    <text evidence="1">The sequence shown here is derived from an EMBL/GenBank/DDBJ whole genome shotgun (WGS) entry which is preliminary data.</text>
</comment>
<protein>
    <recommendedName>
        <fullName evidence="3">Nucleotidyl transferase AbiEii/AbiGii toxin family protein</fullName>
    </recommendedName>
</protein>
<name>A0A7X4YMC9_9BACL</name>
<dbReference type="Proteomes" id="UP000558113">
    <property type="component" value="Unassembled WGS sequence"/>
</dbReference>
<evidence type="ECO:0008006" key="3">
    <source>
        <dbReference type="Google" id="ProtNLM"/>
    </source>
</evidence>
<sequence>MPIPDQLNRALERIAAAVSPSGAKWLVGGSTGLLLRGLELSAPPRDLDIYADDEAARTIHAALASYAVDDQGLSVSPIYRSLLSHYDIHGVQVELVGGFVVESGPDRYAVEVEAVLEPLKLTVEAGAYAVGVVPLAHELWFNVLRARPDRTEPIGRRIREERELHLDAVRLIAERNRFSAALQEQAAQWLTVN</sequence>
<reference evidence="1 2" key="1">
    <citation type="submission" date="2020-01" db="EMBL/GenBank/DDBJ databases">
        <title>Paenibacillus soybeanensis sp. nov. isolated from the nodules of soybean (Glycine max(L.) Merr).</title>
        <authorList>
            <person name="Wang H."/>
        </authorList>
    </citation>
    <scope>NUCLEOTIDE SEQUENCE [LARGE SCALE GENOMIC DNA]</scope>
    <source>
        <strain evidence="1 2">DSM 23054</strain>
    </source>
</reference>
<dbReference type="EMBL" id="JAAAMU010000004">
    <property type="protein sequence ID" value="NBC69038.1"/>
    <property type="molecule type" value="Genomic_DNA"/>
</dbReference>
<dbReference type="SUPFAM" id="SSF81301">
    <property type="entry name" value="Nucleotidyltransferase"/>
    <property type="match status" value="1"/>
</dbReference>
<keyword evidence="2" id="KW-1185">Reference proteome</keyword>
<dbReference type="Gene3D" id="3.30.460.40">
    <property type="match status" value="1"/>
</dbReference>
<evidence type="ECO:0000313" key="1">
    <source>
        <dbReference type="EMBL" id="NBC69038.1"/>
    </source>
</evidence>
<organism evidence="1 2">
    <name type="scientific">Paenibacillus sacheonensis</name>
    <dbReference type="NCBI Taxonomy" id="742054"/>
    <lineage>
        <taxon>Bacteria</taxon>
        <taxon>Bacillati</taxon>
        <taxon>Bacillota</taxon>
        <taxon>Bacilli</taxon>
        <taxon>Bacillales</taxon>
        <taxon>Paenibacillaceae</taxon>
        <taxon>Paenibacillus</taxon>
    </lineage>
</organism>
<gene>
    <name evidence="1" type="ORF">GT003_08555</name>
</gene>
<dbReference type="InterPro" id="IPR043519">
    <property type="entry name" value="NT_sf"/>
</dbReference>
<dbReference type="RefSeq" id="WP_161696494.1">
    <property type="nucleotide sequence ID" value="NZ_JAAAMU010000004.1"/>
</dbReference>
<dbReference type="AlphaFoldDB" id="A0A7X4YMC9"/>
<proteinExistence type="predicted"/>